<accession>A0A0P1AHS4</accession>
<dbReference type="EMBL" id="CCYD01000523">
    <property type="protein sequence ID" value="CEG40517.1"/>
    <property type="molecule type" value="Genomic_DNA"/>
</dbReference>
<proteinExistence type="predicted"/>
<organism evidence="1 2">
    <name type="scientific">Plasmopara halstedii</name>
    <name type="common">Downy mildew of sunflower</name>
    <dbReference type="NCBI Taxonomy" id="4781"/>
    <lineage>
        <taxon>Eukaryota</taxon>
        <taxon>Sar</taxon>
        <taxon>Stramenopiles</taxon>
        <taxon>Oomycota</taxon>
        <taxon>Peronosporomycetes</taxon>
        <taxon>Peronosporales</taxon>
        <taxon>Peronosporaceae</taxon>
        <taxon>Plasmopara</taxon>
    </lineage>
</organism>
<sequence>MCTSPNHPSTQQSLPSRARANYQVQKVLKHYISAPNTHTLYQSPITSHSDTDSTEIFIIGTFYMRPSYQSCVADEKGGDCLGRCHPYDSLDISGNDLLTSNDNSALSPHPRITLYSRYANTYSHHINDRGACRER</sequence>
<dbReference type="GeneID" id="36405766"/>
<dbReference type="RefSeq" id="XP_024576886.1">
    <property type="nucleotide sequence ID" value="XM_024726184.1"/>
</dbReference>
<keyword evidence="2" id="KW-1185">Reference proteome</keyword>
<name>A0A0P1AHS4_PLAHL</name>
<reference evidence="2" key="1">
    <citation type="submission" date="2014-09" db="EMBL/GenBank/DDBJ databases">
        <authorList>
            <person name="Sharma Rahul"/>
            <person name="Thines Marco"/>
        </authorList>
    </citation>
    <scope>NUCLEOTIDE SEQUENCE [LARGE SCALE GENOMIC DNA]</scope>
</reference>
<evidence type="ECO:0000313" key="1">
    <source>
        <dbReference type="EMBL" id="CEG40517.1"/>
    </source>
</evidence>
<dbReference type="Proteomes" id="UP000054928">
    <property type="component" value="Unassembled WGS sequence"/>
</dbReference>
<dbReference type="AlphaFoldDB" id="A0A0P1AHS4"/>
<protein>
    <submittedName>
        <fullName evidence="1">Uncharacterized protein</fullName>
    </submittedName>
</protein>
<evidence type="ECO:0000313" key="2">
    <source>
        <dbReference type="Proteomes" id="UP000054928"/>
    </source>
</evidence>